<organism evidence="1">
    <name type="scientific">marine metagenome</name>
    <dbReference type="NCBI Taxonomy" id="408172"/>
    <lineage>
        <taxon>unclassified sequences</taxon>
        <taxon>metagenomes</taxon>
        <taxon>ecological metagenomes</taxon>
    </lineage>
</organism>
<dbReference type="EMBL" id="UINC01061367">
    <property type="protein sequence ID" value="SVB86874.1"/>
    <property type="molecule type" value="Genomic_DNA"/>
</dbReference>
<gene>
    <name evidence="1" type="ORF">METZ01_LOCUS239728</name>
</gene>
<feature type="non-terminal residue" evidence="1">
    <location>
        <position position="34"/>
    </location>
</feature>
<name>A0A382HHR1_9ZZZZ</name>
<reference evidence="1" key="1">
    <citation type="submission" date="2018-05" db="EMBL/GenBank/DDBJ databases">
        <authorList>
            <person name="Lanie J.A."/>
            <person name="Ng W.-L."/>
            <person name="Kazmierczak K.M."/>
            <person name="Andrzejewski T.M."/>
            <person name="Davidsen T.M."/>
            <person name="Wayne K.J."/>
            <person name="Tettelin H."/>
            <person name="Glass J.I."/>
            <person name="Rusch D."/>
            <person name="Podicherti R."/>
            <person name="Tsui H.-C.T."/>
            <person name="Winkler M.E."/>
        </authorList>
    </citation>
    <scope>NUCLEOTIDE SEQUENCE</scope>
</reference>
<dbReference type="AlphaFoldDB" id="A0A382HHR1"/>
<accession>A0A382HHR1</accession>
<evidence type="ECO:0008006" key="2">
    <source>
        <dbReference type="Google" id="ProtNLM"/>
    </source>
</evidence>
<evidence type="ECO:0000313" key="1">
    <source>
        <dbReference type="EMBL" id="SVB86874.1"/>
    </source>
</evidence>
<proteinExistence type="predicted"/>
<protein>
    <recommendedName>
        <fullName evidence="2">AMP-dependent synthetase/ligase domain-containing protein</fullName>
    </recommendedName>
</protein>
<sequence length="34" mass="3747">MACFEIGAVAVPISQKFTDSELEQIITIIQPQLI</sequence>